<gene>
    <name evidence="3" type="primary">LOC111357143</name>
</gene>
<accession>A0A9J7EAM2</accession>
<dbReference type="OrthoDB" id="2433005at2759"/>
<proteinExistence type="predicted"/>
<dbReference type="GeneID" id="111357143"/>
<evidence type="ECO:0000313" key="2">
    <source>
        <dbReference type="Proteomes" id="UP000301870"/>
    </source>
</evidence>
<dbReference type="PANTHER" id="PTHR46954:SF1">
    <property type="entry name" value="C2H2-TYPE DOMAIN-CONTAINING PROTEIN"/>
    <property type="match status" value="1"/>
</dbReference>
<keyword evidence="2" id="KW-1185">Reference proteome</keyword>
<dbReference type="PANTHER" id="PTHR46954">
    <property type="entry name" value="C2H2-TYPE DOMAIN-CONTAINING PROTEIN"/>
    <property type="match status" value="1"/>
</dbReference>
<organism evidence="2 3">
    <name type="scientific">Spodoptera litura</name>
    <name type="common">Asian cotton leafworm</name>
    <dbReference type="NCBI Taxonomy" id="69820"/>
    <lineage>
        <taxon>Eukaryota</taxon>
        <taxon>Metazoa</taxon>
        <taxon>Ecdysozoa</taxon>
        <taxon>Arthropoda</taxon>
        <taxon>Hexapoda</taxon>
        <taxon>Insecta</taxon>
        <taxon>Pterygota</taxon>
        <taxon>Neoptera</taxon>
        <taxon>Endopterygota</taxon>
        <taxon>Lepidoptera</taxon>
        <taxon>Glossata</taxon>
        <taxon>Ditrysia</taxon>
        <taxon>Noctuoidea</taxon>
        <taxon>Noctuidae</taxon>
        <taxon>Amphipyrinae</taxon>
        <taxon>Spodoptera</taxon>
    </lineage>
</organism>
<evidence type="ECO:0000313" key="3">
    <source>
        <dbReference type="RefSeq" id="XP_022827493.1"/>
    </source>
</evidence>
<reference evidence="3" key="1">
    <citation type="submission" date="2025-08" db="UniProtKB">
        <authorList>
            <consortium name="RefSeq"/>
        </authorList>
    </citation>
    <scope>IDENTIFICATION</scope>
    <source>
        <strain evidence="3">Ishihara</strain>
        <tissue evidence="3">Whole body</tissue>
    </source>
</reference>
<feature type="domain" description="C2H2-type" evidence="1">
    <location>
        <begin position="168"/>
        <end position="189"/>
    </location>
</feature>
<dbReference type="Proteomes" id="UP000301870">
    <property type="component" value="Chromosome 24"/>
</dbReference>
<dbReference type="InterPro" id="IPR013087">
    <property type="entry name" value="Znf_C2H2_type"/>
</dbReference>
<dbReference type="AlphaFoldDB" id="A0A9J7EAM2"/>
<dbReference type="PROSITE" id="PS00028">
    <property type="entry name" value="ZINC_FINGER_C2H2_1"/>
    <property type="match status" value="1"/>
</dbReference>
<sequence>MSSKEGDLYHQLFLAYKGSHADLPAQVCQKNANEIWKTAKEKLKNKEKFIGHINDVIRELKVKATKNKATMLSYFTQVIKCADESCCSPPRSALKYVFTDTFMPPPCPILQTPSKLVVPSLLDKGKSKFSPLLVRLSVNLSPSLEGFKQMPYDFFCPSVQSDLKKKVCPTCGIYFTSHRSVQMHCRYVHGKTVQDHCETRVRPQRLAARRANELLCIVRRYETSSEDADWLDEDEVDASGLTIPEPSSSALQVPVMKESEWLANPWTEEQ</sequence>
<dbReference type="KEGG" id="sliu:111357143"/>
<evidence type="ECO:0000259" key="1">
    <source>
        <dbReference type="PROSITE" id="PS00028"/>
    </source>
</evidence>
<protein>
    <submittedName>
        <fullName evidence="3">Uncharacterized protein LOC111357143</fullName>
    </submittedName>
</protein>
<dbReference type="RefSeq" id="XP_022827493.1">
    <property type="nucleotide sequence ID" value="XM_022971725.1"/>
</dbReference>
<name>A0A9J7EAM2_SPOLT</name>